<keyword evidence="2" id="KW-1185">Reference proteome</keyword>
<dbReference type="EMBL" id="OX459964">
    <property type="protein sequence ID" value="CAI9168647.1"/>
    <property type="molecule type" value="Genomic_DNA"/>
</dbReference>
<evidence type="ECO:0000313" key="1">
    <source>
        <dbReference type="EMBL" id="CAI9168647.1"/>
    </source>
</evidence>
<reference evidence="1" key="1">
    <citation type="submission" date="2023-04" db="EMBL/GenBank/DDBJ databases">
        <authorList>
            <consortium name="ELIXIR-Norway"/>
        </authorList>
    </citation>
    <scope>NUCLEOTIDE SEQUENCE [LARGE SCALE GENOMIC DNA]</scope>
</reference>
<evidence type="ECO:0000313" key="2">
    <source>
        <dbReference type="Proteomes" id="UP001176941"/>
    </source>
</evidence>
<gene>
    <name evidence="1" type="ORF">MRATA1EN1_LOCUS17609</name>
</gene>
<organism evidence="1 2">
    <name type="scientific">Rangifer tarandus platyrhynchus</name>
    <name type="common">Svalbard reindeer</name>
    <dbReference type="NCBI Taxonomy" id="3082113"/>
    <lineage>
        <taxon>Eukaryota</taxon>
        <taxon>Metazoa</taxon>
        <taxon>Chordata</taxon>
        <taxon>Craniata</taxon>
        <taxon>Vertebrata</taxon>
        <taxon>Euteleostomi</taxon>
        <taxon>Mammalia</taxon>
        <taxon>Eutheria</taxon>
        <taxon>Laurasiatheria</taxon>
        <taxon>Artiodactyla</taxon>
        <taxon>Ruminantia</taxon>
        <taxon>Pecora</taxon>
        <taxon>Cervidae</taxon>
        <taxon>Odocoileinae</taxon>
        <taxon>Rangifer</taxon>
    </lineage>
</organism>
<name>A0ABN8Z464_RANTA</name>
<accession>A0ABN8Z464</accession>
<proteinExistence type="predicted"/>
<sequence>MKVLAGRGEAMVVVHPCLQLLGTKTVRPAFYHLKPGMLGLTVTLHALPLGVSVLLVPIWNLVGVRPPAPLPCQPPLNPQPGTFLGGFDKMTFPLPVLSFTCLGISCFL</sequence>
<dbReference type="Proteomes" id="UP001176941">
    <property type="component" value="Chromosome 28"/>
</dbReference>
<protein>
    <submittedName>
        <fullName evidence="1">Uncharacterized protein</fullName>
    </submittedName>
</protein>